<dbReference type="Gene3D" id="2.60.40.150">
    <property type="entry name" value="C2 domain"/>
    <property type="match status" value="1"/>
</dbReference>
<feature type="region of interest" description="Disordered" evidence="1">
    <location>
        <begin position="435"/>
        <end position="454"/>
    </location>
</feature>
<dbReference type="STRING" id="1206466.K0KMY1"/>
<evidence type="ECO:0000259" key="2">
    <source>
        <dbReference type="PROSITE" id="PS50004"/>
    </source>
</evidence>
<dbReference type="InterPro" id="IPR037791">
    <property type="entry name" value="C2_fungal_Inn1"/>
</dbReference>
<dbReference type="Pfam" id="PF00168">
    <property type="entry name" value="C2"/>
    <property type="match status" value="1"/>
</dbReference>
<evidence type="ECO:0000313" key="3">
    <source>
        <dbReference type="EMBL" id="CCH43572.1"/>
    </source>
</evidence>
<dbReference type="HOGENOM" id="CLU_537715_0_0_1"/>
<feature type="region of interest" description="Disordered" evidence="1">
    <location>
        <begin position="472"/>
        <end position="507"/>
    </location>
</feature>
<dbReference type="eggNOG" id="ENOG502QSUF">
    <property type="taxonomic scope" value="Eukaryota"/>
</dbReference>
<reference evidence="3 4" key="1">
    <citation type="journal article" date="2012" name="Eukaryot. Cell">
        <title>Draft genome sequence of Wickerhamomyces ciferrii NRRL Y-1031 F-60-10.</title>
        <authorList>
            <person name="Schneider J."/>
            <person name="Andrea H."/>
            <person name="Blom J."/>
            <person name="Jaenicke S."/>
            <person name="Ruckert C."/>
            <person name="Schorsch C."/>
            <person name="Szczepanowski R."/>
            <person name="Farwick M."/>
            <person name="Goesmann A."/>
            <person name="Puhler A."/>
            <person name="Schaffer S."/>
            <person name="Tauch A."/>
            <person name="Kohler T."/>
            <person name="Brinkrolf K."/>
        </authorList>
    </citation>
    <scope>NUCLEOTIDE SEQUENCE [LARGE SCALE GENOMIC DNA]</scope>
    <source>
        <strain evidence="4">ATCC 14091 / BCRC 22168 / CBS 111 / JCM 3599 / NBRC 0793 / NRRL Y-1031 F-60-10</strain>
    </source>
</reference>
<dbReference type="InParanoid" id="K0KMY1"/>
<evidence type="ECO:0000313" key="4">
    <source>
        <dbReference type="Proteomes" id="UP000009328"/>
    </source>
</evidence>
<proteinExistence type="predicted"/>
<name>K0KMY1_WICCF</name>
<feature type="domain" description="C2" evidence="2">
    <location>
        <begin position="1"/>
        <end position="111"/>
    </location>
</feature>
<dbReference type="InterPro" id="IPR000008">
    <property type="entry name" value="C2_dom"/>
</dbReference>
<dbReference type="Proteomes" id="UP000009328">
    <property type="component" value="Unassembled WGS sequence"/>
</dbReference>
<comment type="caution">
    <text evidence="3">The sequence shown here is derived from an EMBL/GenBank/DDBJ whole genome shotgun (WGS) entry which is preliminary data.</text>
</comment>
<dbReference type="SUPFAM" id="SSF49562">
    <property type="entry name" value="C2 domain (Calcium/lipid-binding domain, CaLB)"/>
    <property type="match status" value="1"/>
</dbReference>
<organism evidence="3 4">
    <name type="scientific">Wickerhamomyces ciferrii (strain ATCC 14091 / BCRC 22168 / CBS 111 / JCM 3599 / NBRC 0793 / NRRL Y-1031 F-60-10)</name>
    <name type="common">Yeast</name>
    <name type="synonym">Pichia ciferrii</name>
    <dbReference type="NCBI Taxonomy" id="1206466"/>
    <lineage>
        <taxon>Eukaryota</taxon>
        <taxon>Fungi</taxon>
        <taxon>Dikarya</taxon>
        <taxon>Ascomycota</taxon>
        <taxon>Saccharomycotina</taxon>
        <taxon>Saccharomycetes</taxon>
        <taxon>Phaffomycetales</taxon>
        <taxon>Wickerhamomycetaceae</taxon>
        <taxon>Wickerhamomyces</taxon>
    </lineage>
</organism>
<dbReference type="PROSITE" id="PS50004">
    <property type="entry name" value="C2"/>
    <property type="match status" value="1"/>
</dbReference>
<protein>
    <recommendedName>
        <fullName evidence="2">C2 domain-containing protein</fullName>
    </recommendedName>
</protein>
<feature type="region of interest" description="Disordered" evidence="1">
    <location>
        <begin position="250"/>
        <end position="290"/>
    </location>
</feature>
<feature type="compositionally biased region" description="Polar residues" evidence="1">
    <location>
        <begin position="411"/>
        <end position="420"/>
    </location>
</feature>
<dbReference type="AlphaFoldDB" id="K0KMY1"/>
<feature type="region of interest" description="Disordered" evidence="1">
    <location>
        <begin position="337"/>
        <end position="428"/>
    </location>
</feature>
<feature type="compositionally biased region" description="Polar residues" evidence="1">
    <location>
        <begin position="488"/>
        <end position="497"/>
    </location>
</feature>
<feature type="compositionally biased region" description="Basic and acidic residues" evidence="1">
    <location>
        <begin position="440"/>
        <end position="454"/>
    </location>
</feature>
<accession>K0KMY1</accession>
<evidence type="ECO:0000256" key="1">
    <source>
        <dbReference type="SAM" id="MobiDB-lite"/>
    </source>
</evidence>
<gene>
    <name evidence="3" type="ORF">BN7_3125</name>
</gene>
<dbReference type="InterPro" id="IPR035892">
    <property type="entry name" value="C2_domain_sf"/>
</dbReference>
<dbReference type="EMBL" id="CAIF01000084">
    <property type="protein sequence ID" value="CCH43572.1"/>
    <property type="molecule type" value="Genomic_DNA"/>
</dbReference>
<dbReference type="PANTHER" id="PTHR47052:SF3">
    <property type="entry name" value="INGRESSION PROTEIN 1"/>
    <property type="match status" value="1"/>
</dbReference>
<dbReference type="InterPro" id="IPR052981">
    <property type="entry name" value="Ingression_C2_domain"/>
</dbReference>
<feature type="region of interest" description="Disordered" evidence="1">
    <location>
        <begin position="147"/>
        <end position="170"/>
    </location>
</feature>
<dbReference type="CDD" id="cd08681">
    <property type="entry name" value="C2_fungal_Inn1p-like"/>
    <property type="match status" value="1"/>
</dbReference>
<sequence>MSHFQGNTGTLIIVVSRARDLPNRRKMEKQSPYCLLRISNLTDKTKVDIRGGQNPRWDSEFRFNITPEVQPILKLSVLDETKKAPVLVSEGEVDFTPVFYSSVKEGFDLWHQLKAGHKDAGEIYLEMTFYPAVSGFSKSSMRKSIQSTSSKRRNLPAIPGQEVSEPELKPLNSIPPPLPRIASEVVGFDAFNQSSQSHREIDEFPRSNTYHQPFEQNFHKSDSFRPPFQPDFNQSQMSVSSLPDIPMQNHINKDLPPIRNITPPRSEPSTFPNVIADDEPTSLDPGRQRQTTDLKQFAKNLTSKYNIPIFGNKSPQQERRITDSFDELEREVQSDYIKTHKPANTRPPALPTHSQFHTLSSGSLPPPPPQHSSGSLNNSSINHYNVIEPSTSIPISPPRRKSPERKAPSNFYKSGNSSPTKLDLTSLPYDANTIPSPIGKRTEIDNYDNRVTSSKDDDILLDGYKAPTPYDIFVQRSMKESQQQQQSFGRTSPTRFKSSLPPPPPPR</sequence>
<dbReference type="PANTHER" id="PTHR47052">
    <property type="entry name" value="CONSERVED SERINE PROLINE-RICH PROTEIN (AFU_ORTHOLOGUE AFUA_2G01790)"/>
    <property type="match status" value="1"/>
</dbReference>
<keyword evidence="4" id="KW-1185">Reference proteome</keyword>
<dbReference type="SMART" id="SM00239">
    <property type="entry name" value="C2"/>
    <property type="match status" value="1"/>
</dbReference>